<reference evidence="1" key="1">
    <citation type="submission" date="2014-05" db="EMBL/GenBank/DDBJ databases">
        <authorList>
            <person name="Chronopoulou M."/>
        </authorList>
    </citation>
    <scope>NUCLEOTIDE SEQUENCE</scope>
    <source>
        <tissue evidence="1">Whole organism</tissue>
    </source>
</reference>
<dbReference type="AlphaFoldDB" id="A0A0K2VB59"/>
<protein>
    <submittedName>
        <fullName evidence="1">Uncharacterized protein</fullName>
    </submittedName>
</protein>
<name>A0A0K2VB59_LEPSM</name>
<dbReference type="EMBL" id="HACA01030036">
    <property type="protein sequence ID" value="CDW47397.1"/>
    <property type="molecule type" value="Transcribed_RNA"/>
</dbReference>
<proteinExistence type="predicted"/>
<sequence>MELRIHNCLQLFQLINVQNIVKTAGNKIDYIFVYYLSNAVLFMMFSHNVNFNLFYVPNNNITRYVSKSVRT</sequence>
<evidence type="ECO:0000313" key="1">
    <source>
        <dbReference type="EMBL" id="CDW47397.1"/>
    </source>
</evidence>
<accession>A0A0K2VB59</accession>
<organism evidence="1">
    <name type="scientific">Lepeophtheirus salmonis</name>
    <name type="common">Salmon louse</name>
    <name type="synonym">Caligus salmonis</name>
    <dbReference type="NCBI Taxonomy" id="72036"/>
    <lineage>
        <taxon>Eukaryota</taxon>
        <taxon>Metazoa</taxon>
        <taxon>Ecdysozoa</taxon>
        <taxon>Arthropoda</taxon>
        <taxon>Crustacea</taxon>
        <taxon>Multicrustacea</taxon>
        <taxon>Hexanauplia</taxon>
        <taxon>Copepoda</taxon>
        <taxon>Siphonostomatoida</taxon>
        <taxon>Caligidae</taxon>
        <taxon>Lepeophtheirus</taxon>
    </lineage>
</organism>